<dbReference type="Proteomes" id="UP001501725">
    <property type="component" value="Unassembled WGS sequence"/>
</dbReference>
<evidence type="ECO:0000259" key="2">
    <source>
        <dbReference type="Pfam" id="PF20647"/>
    </source>
</evidence>
<reference evidence="4" key="1">
    <citation type="journal article" date="2019" name="Int. J. Syst. Evol. Microbiol.">
        <title>The Global Catalogue of Microorganisms (GCM) 10K type strain sequencing project: providing services to taxonomists for standard genome sequencing and annotation.</title>
        <authorList>
            <consortium name="The Broad Institute Genomics Platform"/>
            <consortium name="The Broad Institute Genome Sequencing Center for Infectious Disease"/>
            <person name="Wu L."/>
            <person name="Ma J."/>
        </authorList>
    </citation>
    <scope>NUCLEOTIDE SEQUENCE [LARGE SCALE GENOMIC DNA]</scope>
    <source>
        <strain evidence="4">JCM 17919</strain>
    </source>
</reference>
<dbReference type="Pfam" id="PF20647">
    <property type="entry name" value="DUF6808"/>
    <property type="match status" value="1"/>
</dbReference>
<keyword evidence="4" id="KW-1185">Reference proteome</keyword>
<gene>
    <name evidence="3" type="ORF">GCM10023184_18630</name>
</gene>
<feature type="domain" description="DUF6808" evidence="2">
    <location>
        <begin position="174"/>
        <end position="220"/>
    </location>
</feature>
<name>A0ABP8GQY3_9BACT</name>
<organism evidence="3 4">
    <name type="scientific">Flaviaesturariibacter amylovorans</name>
    <dbReference type="NCBI Taxonomy" id="1084520"/>
    <lineage>
        <taxon>Bacteria</taxon>
        <taxon>Pseudomonadati</taxon>
        <taxon>Bacteroidota</taxon>
        <taxon>Chitinophagia</taxon>
        <taxon>Chitinophagales</taxon>
        <taxon>Chitinophagaceae</taxon>
        <taxon>Flaviaestuariibacter</taxon>
    </lineage>
</organism>
<evidence type="ECO:0000256" key="1">
    <source>
        <dbReference type="SAM" id="Phobius"/>
    </source>
</evidence>
<keyword evidence="1" id="KW-0472">Membrane</keyword>
<feature type="transmembrane region" description="Helical" evidence="1">
    <location>
        <begin position="6"/>
        <end position="27"/>
    </location>
</feature>
<comment type="caution">
    <text evidence="3">The sequence shown here is derived from an EMBL/GenBank/DDBJ whole genome shotgun (WGS) entry which is preliminary data.</text>
</comment>
<dbReference type="InterPro" id="IPR049214">
    <property type="entry name" value="DUF6808"/>
</dbReference>
<keyword evidence="1" id="KW-1133">Transmembrane helix</keyword>
<dbReference type="EMBL" id="BAABGY010000007">
    <property type="protein sequence ID" value="GAA4328636.1"/>
    <property type="molecule type" value="Genomic_DNA"/>
</dbReference>
<sequence>MQREPIIRFGIYVFTAVVLLFCVATCYHACTSSADYTVIASDTAYDHVHANTGDHVPNEKSTTPPADLAAAIEGGRLLTGRGQASPVPRSVTLPPLQGAWLPAGGTVKRDTNRVTVYDTVRIRVDSAAIVQGYLDWLNTREYDTIYETKYGPVHLSERLQYNRVATRSVTANFKIPVVTNTVQLPAPKPKRWGIGLQVGYGYQLGAQPAPYVGVGLSRNLIRF</sequence>
<evidence type="ECO:0000313" key="4">
    <source>
        <dbReference type="Proteomes" id="UP001501725"/>
    </source>
</evidence>
<protein>
    <recommendedName>
        <fullName evidence="2">DUF6808 domain-containing protein</fullName>
    </recommendedName>
</protein>
<proteinExistence type="predicted"/>
<evidence type="ECO:0000313" key="3">
    <source>
        <dbReference type="EMBL" id="GAA4328636.1"/>
    </source>
</evidence>
<dbReference type="RefSeq" id="WP_345255308.1">
    <property type="nucleotide sequence ID" value="NZ_BAABGY010000007.1"/>
</dbReference>
<keyword evidence="1" id="KW-0812">Transmembrane</keyword>
<accession>A0ABP8GQY3</accession>